<proteinExistence type="predicted"/>
<comment type="caution">
    <text evidence="3">The sequence shown here is derived from an EMBL/GenBank/DDBJ whole genome shotgun (WGS) entry which is preliminary data.</text>
</comment>
<dbReference type="Pfam" id="PF02120">
    <property type="entry name" value="Flg_hook"/>
    <property type="match status" value="1"/>
</dbReference>
<feature type="domain" description="Flagellar hook-length control protein-like C-terminal" evidence="2">
    <location>
        <begin position="239"/>
        <end position="309"/>
    </location>
</feature>
<dbReference type="EMBL" id="PIPI01000002">
    <property type="protein sequence ID" value="RUO20775.1"/>
    <property type="molecule type" value="Genomic_DNA"/>
</dbReference>
<feature type="region of interest" description="Disordered" evidence="1">
    <location>
        <begin position="22"/>
        <end position="91"/>
    </location>
</feature>
<name>A0A432VW49_9GAMM</name>
<dbReference type="OrthoDB" id="5296742at2"/>
<organism evidence="3 4">
    <name type="scientific">Aliidiomarina haloalkalitolerans</name>
    <dbReference type="NCBI Taxonomy" id="859059"/>
    <lineage>
        <taxon>Bacteria</taxon>
        <taxon>Pseudomonadati</taxon>
        <taxon>Pseudomonadota</taxon>
        <taxon>Gammaproteobacteria</taxon>
        <taxon>Alteromonadales</taxon>
        <taxon>Idiomarinaceae</taxon>
        <taxon>Aliidiomarina</taxon>
    </lineage>
</organism>
<dbReference type="InterPro" id="IPR021136">
    <property type="entry name" value="Flagellar_hook_control-like_C"/>
</dbReference>
<gene>
    <name evidence="3" type="ORF">CWE06_05585</name>
</gene>
<evidence type="ECO:0000313" key="4">
    <source>
        <dbReference type="Proteomes" id="UP000288212"/>
    </source>
</evidence>
<accession>A0A432VW49</accession>
<dbReference type="RefSeq" id="WP_126792002.1">
    <property type="nucleotide sequence ID" value="NZ_PIPI01000002.1"/>
</dbReference>
<sequence>MSGITPLLDTLLHQVLGPKGDISAQKQLNQPVRNVEPGEGPRALQSDSRTDSRPNSQAHAILSQGKYADTRLRGQVPPPPATPSSAATTSAQLHLTQTGRTIAEIIGQYPALAKAVVAKAPLITTAENPTSQLLGVRLQQAVQQSGLFYEHALKQWYRGQLPREQLALQPQALALPQSPTQTEAKVIAESLQTTVRQQLEMLAQPTLRWEGDLWSGLFLALTVTILQRRDESRDENNEEQRKRQNERGWKTEMVLDVQKLGPLRLAFQLKNNCLDLQFTAEETIIDQLEAHEESLRKRMQRLGLDEVQIRTTIEEVVVSKTVADSSSGFDDESSHLPASVATEASHE</sequence>
<evidence type="ECO:0000256" key="1">
    <source>
        <dbReference type="SAM" id="MobiDB-lite"/>
    </source>
</evidence>
<reference evidence="3 4" key="1">
    <citation type="journal article" date="2011" name="Front. Microbiol.">
        <title>Genomic signatures of strain selection and enhancement in Bacillus atrophaeus var. globigii, a historical biowarfare simulant.</title>
        <authorList>
            <person name="Gibbons H.S."/>
            <person name="Broomall S.M."/>
            <person name="McNew L.A."/>
            <person name="Daligault H."/>
            <person name="Chapman C."/>
            <person name="Bruce D."/>
            <person name="Karavis M."/>
            <person name="Krepps M."/>
            <person name="McGregor P.A."/>
            <person name="Hong C."/>
            <person name="Park K.H."/>
            <person name="Akmal A."/>
            <person name="Feldman A."/>
            <person name="Lin J.S."/>
            <person name="Chang W.E."/>
            <person name="Higgs B.W."/>
            <person name="Demirev P."/>
            <person name="Lindquist J."/>
            <person name="Liem A."/>
            <person name="Fochler E."/>
            <person name="Read T.D."/>
            <person name="Tapia R."/>
            <person name="Johnson S."/>
            <person name="Bishop-Lilly K.A."/>
            <person name="Detter C."/>
            <person name="Han C."/>
            <person name="Sozhamannan S."/>
            <person name="Rosenzweig C.N."/>
            <person name="Skowronski E.W."/>
        </authorList>
    </citation>
    <scope>NUCLEOTIDE SEQUENCE [LARGE SCALE GENOMIC DNA]</scope>
    <source>
        <strain evidence="3 4">AK5</strain>
    </source>
</reference>
<evidence type="ECO:0000259" key="2">
    <source>
        <dbReference type="Pfam" id="PF02120"/>
    </source>
</evidence>
<feature type="region of interest" description="Disordered" evidence="1">
    <location>
        <begin position="324"/>
        <end position="347"/>
    </location>
</feature>
<evidence type="ECO:0000313" key="3">
    <source>
        <dbReference type="EMBL" id="RUO20775.1"/>
    </source>
</evidence>
<protein>
    <recommendedName>
        <fullName evidence="2">Flagellar hook-length control protein-like C-terminal domain-containing protein</fullName>
    </recommendedName>
</protein>
<dbReference type="Proteomes" id="UP000288212">
    <property type="component" value="Unassembled WGS sequence"/>
</dbReference>
<keyword evidence="4" id="KW-1185">Reference proteome</keyword>
<dbReference type="AlphaFoldDB" id="A0A432VW49"/>